<evidence type="ECO:0000256" key="1">
    <source>
        <dbReference type="SAM" id="MobiDB-lite"/>
    </source>
</evidence>
<dbReference type="Proteomes" id="UP000000851">
    <property type="component" value="Chromosome"/>
</dbReference>
<sequence length="71" mass="7595">MGRVQRAPDRGMRAEEGPWGLLGETAATRSSADPVGTCRRAIVSGIVGLTDRADVIVVYSRPAHKGFVTDR</sequence>
<dbReference type="STRING" id="479433.Caci_1277"/>
<name>C7Q7B4_CATAD</name>
<keyword evidence="3" id="KW-1185">Reference proteome</keyword>
<reference evidence="2 3" key="1">
    <citation type="journal article" date="2009" name="Stand. Genomic Sci.">
        <title>Complete genome sequence of Catenulispora acidiphila type strain (ID 139908).</title>
        <authorList>
            <person name="Copeland A."/>
            <person name="Lapidus A."/>
            <person name="Glavina Del Rio T."/>
            <person name="Nolan M."/>
            <person name="Lucas S."/>
            <person name="Chen F."/>
            <person name="Tice H."/>
            <person name="Cheng J.F."/>
            <person name="Bruce D."/>
            <person name="Goodwin L."/>
            <person name="Pitluck S."/>
            <person name="Mikhailova N."/>
            <person name="Pati A."/>
            <person name="Ivanova N."/>
            <person name="Mavromatis K."/>
            <person name="Chen A."/>
            <person name="Palaniappan K."/>
            <person name="Chain P."/>
            <person name="Land M."/>
            <person name="Hauser L."/>
            <person name="Chang Y.J."/>
            <person name="Jeffries C.D."/>
            <person name="Chertkov O."/>
            <person name="Brettin T."/>
            <person name="Detter J.C."/>
            <person name="Han C."/>
            <person name="Ali Z."/>
            <person name="Tindall B.J."/>
            <person name="Goker M."/>
            <person name="Bristow J."/>
            <person name="Eisen J.A."/>
            <person name="Markowitz V."/>
            <person name="Hugenholtz P."/>
            <person name="Kyrpides N.C."/>
            <person name="Klenk H.P."/>
        </authorList>
    </citation>
    <scope>NUCLEOTIDE SEQUENCE [LARGE SCALE GENOMIC DNA]</scope>
    <source>
        <strain evidence="3">DSM 44928 / JCM 14897 / NBRC 102108 / NRRL B-24433 / ID139908</strain>
    </source>
</reference>
<protein>
    <submittedName>
        <fullName evidence="2">Uncharacterized protein</fullName>
    </submittedName>
</protein>
<proteinExistence type="predicted"/>
<accession>C7Q7B4</accession>
<dbReference type="KEGG" id="cai:Caci_1277"/>
<dbReference type="EMBL" id="CP001700">
    <property type="protein sequence ID" value="ACU70202.1"/>
    <property type="molecule type" value="Genomic_DNA"/>
</dbReference>
<dbReference type="HOGENOM" id="CLU_2732610_0_0_11"/>
<feature type="compositionally biased region" description="Basic and acidic residues" evidence="1">
    <location>
        <begin position="1"/>
        <end position="16"/>
    </location>
</feature>
<evidence type="ECO:0000313" key="3">
    <source>
        <dbReference type="Proteomes" id="UP000000851"/>
    </source>
</evidence>
<organism evidence="2 3">
    <name type="scientific">Catenulispora acidiphila (strain DSM 44928 / JCM 14897 / NBRC 102108 / NRRL B-24433 / ID139908)</name>
    <dbReference type="NCBI Taxonomy" id="479433"/>
    <lineage>
        <taxon>Bacteria</taxon>
        <taxon>Bacillati</taxon>
        <taxon>Actinomycetota</taxon>
        <taxon>Actinomycetes</taxon>
        <taxon>Catenulisporales</taxon>
        <taxon>Catenulisporaceae</taxon>
        <taxon>Catenulispora</taxon>
    </lineage>
</organism>
<evidence type="ECO:0000313" key="2">
    <source>
        <dbReference type="EMBL" id="ACU70202.1"/>
    </source>
</evidence>
<dbReference type="InParanoid" id="C7Q7B4"/>
<dbReference type="AlphaFoldDB" id="C7Q7B4"/>
<feature type="region of interest" description="Disordered" evidence="1">
    <location>
        <begin position="1"/>
        <end position="20"/>
    </location>
</feature>
<gene>
    <name evidence="2" type="ordered locus">Caci_1277</name>
</gene>